<protein>
    <recommendedName>
        <fullName evidence="13">Cytochrome P450</fullName>
    </recommendedName>
</protein>
<keyword evidence="7 9" id="KW-0503">Monooxygenase</keyword>
<keyword evidence="10" id="KW-0812">Transmembrane</keyword>
<dbReference type="InterPro" id="IPR050121">
    <property type="entry name" value="Cytochrome_P450_monoxygenase"/>
</dbReference>
<keyword evidence="4 8" id="KW-0479">Metal-binding</keyword>
<dbReference type="GO" id="GO:0020037">
    <property type="term" value="F:heme binding"/>
    <property type="evidence" value="ECO:0007669"/>
    <property type="project" value="InterPro"/>
</dbReference>
<evidence type="ECO:0000256" key="5">
    <source>
        <dbReference type="ARBA" id="ARBA00023002"/>
    </source>
</evidence>
<dbReference type="KEGG" id="trg:TRUGW13939_00929"/>
<dbReference type="InterPro" id="IPR017972">
    <property type="entry name" value="Cyt_P450_CS"/>
</dbReference>
<dbReference type="InterPro" id="IPR001128">
    <property type="entry name" value="Cyt_P450"/>
</dbReference>
<dbReference type="SUPFAM" id="SSF48264">
    <property type="entry name" value="Cytochrome P450"/>
    <property type="match status" value="1"/>
</dbReference>
<dbReference type="GO" id="GO:0005506">
    <property type="term" value="F:iron ion binding"/>
    <property type="evidence" value="ECO:0007669"/>
    <property type="project" value="InterPro"/>
</dbReference>
<sequence>MPFDSSSPWALSAFESLGSFNVLTIGLATALVILFILTFRDPLASVPGPFWARWSPAWMIYHALRGDMHREMIQLHDKYGSIVRTGPYEVSIADPDAIQLIYGAGASFKKSDWYSVWQGRRKFDLFAERDASVHSTNRRFVNSIYSLSGLAEFEPYLDDVLDVFLSRLSQMDTQRIDMGYWAQLFAFDVIGELTFSKRFGFIESGTDKETFVHIDGALQSASWVGQVPWLYWVHDWLAPWIGNHLKVTNRNGLLREISAKEVSQRSSVPSSHPDMLDKFMEVHRKNPDQFDNAAVMSMSASNIFAGSDTTAISIGAILYYLCKYPQYKEKLMEEIFAEADAGHIGRTNAPYKVTRNMSYLQACIQEGLRCHPAVGMSMPRVVPPEGLAVNGVHIPGGIVAGTNPWVIHRNKEIFGDDADIFRPDRWLDGNVSQKKRFFFAFGAGSRTCIGKSLSLLEISKLLPCLLLEYDIEFADPTAQIEEHCWWFVKIENLNLCLKRRGVQ</sequence>
<keyword evidence="10" id="KW-0472">Membrane</keyword>
<dbReference type="RefSeq" id="XP_035340028.1">
    <property type="nucleotide sequence ID" value="XM_035484135.1"/>
</dbReference>
<dbReference type="PANTHER" id="PTHR24305">
    <property type="entry name" value="CYTOCHROME P450"/>
    <property type="match status" value="1"/>
</dbReference>
<evidence type="ECO:0000256" key="4">
    <source>
        <dbReference type="ARBA" id="ARBA00022723"/>
    </source>
</evidence>
<evidence type="ECO:0000256" key="9">
    <source>
        <dbReference type="RuleBase" id="RU000461"/>
    </source>
</evidence>
<evidence type="ECO:0000256" key="2">
    <source>
        <dbReference type="ARBA" id="ARBA00010617"/>
    </source>
</evidence>
<evidence type="ECO:0000313" key="11">
    <source>
        <dbReference type="EMBL" id="QKX53849.1"/>
    </source>
</evidence>
<dbReference type="PROSITE" id="PS00086">
    <property type="entry name" value="CYTOCHROME_P450"/>
    <property type="match status" value="1"/>
</dbReference>
<dbReference type="FunFam" id="1.10.630.10:FF:000050">
    <property type="entry name" value="Cytochrome P450 monooxygenase"/>
    <property type="match status" value="1"/>
</dbReference>
<dbReference type="GO" id="GO:0016705">
    <property type="term" value="F:oxidoreductase activity, acting on paired donors, with incorporation or reduction of molecular oxygen"/>
    <property type="evidence" value="ECO:0007669"/>
    <property type="project" value="InterPro"/>
</dbReference>
<keyword evidence="6 8" id="KW-0408">Iron</keyword>
<keyword evidence="10" id="KW-1133">Transmembrane helix</keyword>
<dbReference type="Pfam" id="PF00067">
    <property type="entry name" value="p450"/>
    <property type="match status" value="1"/>
</dbReference>
<dbReference type="PANTHER" id="PTHR24305:SF232">
    <property type="entry name" value="P450, PUTATIVE (EUROFUNG)-RELATED"/>
    <property type="match status" value="1"/>
</dbReference>
<dbReference type="Proteomes" id="UP000509510">
    <property type="component" value="Chromosome I"/>
</dbReference>
<dbReference type="PRINTS" id="PR00463">
    <property type="entry name" value="EP450I"/>
</dbReference>
<evidence type="ECO:0000256" key="1">
    <source>
        <dbReference type="ARBA" id="ARBA00001971"/>
    </source>
</evidence>
<comment type="similarity">
    <text evidence="2 9">Belongs to the cytochrome P450 family.</text>
</comment>
<evidence type="ECO:0000256" key="8">
    <source>
        <dbReference type="PIRSR" id="PIRSR602401-1"/>
    </source>
</evidence>
<feature type="transmembrane region" description="Helical" evidence="10">
    <location>
        <begin position="20"/>
        <end position="39"/>
    </location>
</feature>
<keyword evidence="5 9" id="KW-0560">Oxidoreductase</keyword>
<organism evidence="11 12">
    <name type="scientific">Talaromyces rugulosus</name>
    <name type="common">Penicillium rugulosum</name>
    <dbReference type="NCBI Taxonomy" id="121627"/>
    <lineage>
        <taxon>Eukaryota</taxon>
        <taxon>Fungi</taxon>
        <taxon>Dikarya</taxon>
        <taxon>Ascomycota</taxon>
        <taxon>Pezizomycotina</taxon>
        <taxon>Eurotiomycetes</taxon>
        <taxon>Eurotiomycetidae</taxon>
        <taxon>Eurotiales</taxon>
        <taxon>Trichocomaceae</taxon>
        <taxon>Talaromyces</taxon>
        <taxon>Talaromyces sect. Islandici</taxon>
    </lineage>
</organism>
<evidence type="ECO:0000256" key="3">
    <source>
        <dbReference type="ARBA" id="ARBA00022617"/>
    </source>
</evidence>
<accession>A0A7H8QIR7</accession>
<reference evidence="12" key="1">
    <citation type="submission" date="2020-06" db="EMBL/GenBank/DDBJ databases">
        <title>A chromosome-scale genome assembly of Talaromyces rugulosus W13939.</title>
        <authorList>
            <person name="Wang B."/>
            <person name="Guo L."/>
            <person name="Ye K."/>
            <person name="Wang L."/>
        </authorList>
    </citation>
    <scope>NUCLEOTIDE SEQUENCE [LARGE SCALE GENOMIC DNA]</scope>
    <source>
        <strain evidence="12">W13939</strain>
    </source>
</reference>
<dbReference type="InterPro" id="IPR002401">
    <property type="entry name" value="Cyt_P450_E_grp-I"/>
</dbReference>
<evidence type="ECO:0000313" key="12">
    <source>
        <dbReference type="Proteomes" id="UP000509510"/>
    </source>
</evidence>
<dbReference type="EMBL" id="CP055898">
    <property type="protein sequence ID" value="QKX53849.1"/>
    <property type="molecule type" value="Genomic_DNA"/>
</dbReference>
<keyword evidence="3 8" id="KW-0349">Heme</keyword>
<evidence type="ECO:0000256" key="6">
    <source>
        <dbReference type="ARBA" id="ARBA00023004"/>
    </source>
</evidence>
<feature type="binding site" description="axial binding residue" evidence="8">
    <location>
        <position position="448"/>
    </location>
    <ligand>
        <name>heme</name>
        <dbReference type="ChEBI" id="CHEBI:30413"/>
    </ligand>
    <ligandPart>
        <name>Fe</name>
        <dbReference type="ChEBI" id="CHEBI:18248"/>
    </ligandPart>
</feature>
<dbReference type="PRINTS" id="PR00385">
    <property type="entry name" value="P450"/>
</dbReference>
<name>A0A7H8QIR7_TALRU</name>
<dbReference type="InterPro" id="IPR036396">
    <property type="entry name" value="Cyt_P450_sf"/>
</dbReference>
<dbReference type="Gene3D" id="1.10.630.10">
    <property type="entry name" value="Cytochrome P450"/>
    <property type="match status" value="1"/>
</dbReference>
<evidence type="ECO:0000256" key="7">
    <source>
        <dbReference type="ARBA" id="ARBA00023033"/>
    </source>
</evidence>
<dbReference type="GO" id="GO:0004497">
    <property type="term" value="F:monooxygenase activity"/>
    <property type="evidence" value="ECO:0007669"/>
    <property type="project" value="UniProtKB-KW"/>
</dbReference>
<keyword evidence="12" id="KW-1185">Reference proteome</keyword>
<evidence type="ECO:0008006" key="13">
    <source>
        <dbReference type="Google" id="ProtNLM"/>
    </source>
</evidence>
<dbReference type="OrthoDB" id="3934656at2759"/>
<proteinExistence type="inferred from homology"/>
<evidence type="ECO:0000256" key="10">
    <source>
        <dbReference type="SAM" id="Phobius"/>
    </source>
</evidence>
<gene>
    <name evidence="11" type="ORF">TRUGW13939_00929</name>
</gene>
<dbReference type="CDD" id="cd11060">
    <property type="entry name" value="CYP57A1-like"/>
    <property type="match status" value="1"/>
</dbReference>
<comment type="cofactor">
    <cofactor evidence="1 8">
        <name>heme</name>
        <dbReference type="ChEBI" id="CHEBI:30413"/>
    </cofactor>
</comment>
<dbReference type="AlphaFoldDB" id="A0A7H8QIR7"/>
<dbReference type="GeneID" id="55988442"/>